<evidence type="ECO:0000313" key="3">
    <source>
        <dbReference type="Proteomes" id="UP000694393"/>
    </source>
</evidence>
<dbReference type="Pfam" id="PF05699">
    <property type="entry name" value="Dimer_Tnp_hAT"/>
    <property type="match status" value="1"/>
</dbReference>
<protein>
    <recommendedName>
        <fullName evidence="1">HAT C-terminal dimerisation domain-containing protein</fullName>
    </recommendedName>
</protein>
<dbReference type="InterPro" id="IPR008906">
    <property type="entry name" value="HATC_C_dom"/>
</dbReference>
<dbReference type="PANTHER" id="PTHR45749">
    <property type="match status" value="1"/>
</dbReference>
<dbReference type="Ensembl" id="ENSPCET00000002837.1">
    <property type="protein sequence ID" value="ENSPCEP00000002740.1"/>
    <property type="gene ID" value="ENSPCEG00000002222.1"/>
</dbReference>
<name>A0A8C8RAN0_9SAUR</name>
<organism evidence="2 3">
    <name type="scientific">Pelusios castaneus</name>
    <name type="common">West African mud turtle</name>
    <dbReference type="NCBI Taxonomy" id="367368"/>
    <lineage>
        <taxon>Eukaryota</taxon>
        <taxon>Metazoa</taxon>
        <taxon>Chordata</taxon>
        <taxon>Craniata</taxon>
        <taxon>Vertebrata</taxon>
        <taxon>Euteleostomi</taxon>
        <taxon>Archelosauria</taxon>
        <taxon>Testudinata</taxon>
        <taxon>Testudines</taxon>
        <taxon>Pleurodira</taxon>
        <taxon>Pelomedusidae</taxon>
        <taxon>Pelusios</taxon>
    </lineage>
</organism>
<proteinExistence type="predicted"/>
<dbReference type="PANTHER" id="PTHR45749:SF35">
    <property type="entry name" value="AC-LIKE TRANSPOSASE-RELATED"/>
    <property type="match status" value="1"/>
</dbReference>
<reference evidence="2" key="1">
    <citation type="submission" date="2025-08" db="UniProtKB">
        <authorList>
            <consortium name="Ensembl"/>
        </authorList>
    </citation>
    <scope>IDENTIFICATION</scope>
</reference>
<dbReference type="Proteomes" id="UP000694393">
    <property type="component" value="Unplaced"/>
</dbReference>
<evidence type="ECO:0000259" key="1">
    <source>
        <dbReference type="Pfam" id="PF05699"/>
    </source>
</evidence>
<reference evidence="2" key="2">
    <citation type="submission" date="2025-09" db="UniProtKB">
        <authorList>
            <consortium name="Ensembl"/>
        </authorList>
    </citation>
    <scope>IDENTIFICATION</scope>
</reference>
<sequence>MENLGLILEENWGGIVEESQRKLNREEEKIPGKKKKVQILSAVVLDCYRLLTARQESDIVMPSSVKELLESIIMYDKDVFPEVQISLVLLLTLAISVASCKWAFSKLKIIKNYLLSTLKQERLLNLALLSIKRTVFESVSVDSVIGKFAEIKLPWAPTHFVRCILL</sequence>
<dbReference type="GO" id="GO:0046983">
    <property type="term" value="F:protein dimerization activity"/>
    <property type="evidence" value="ECO:0007669"/>
    <property type="project" value="InterPro"/>
</dbReference>
<accession>A0A8C8RAN0</accession>
<keyword evidence="3" id="KW-1185">Reference proteome</keyword>
<dbReference type="AlphaFoldDB" id="A0A8C8RAN0"/>
<evidence type="ECO:0000313" key="2">
    <source>
        <dbReference type="Ensembl" id="ENSPCEP00000002740.1"/>
    </source>
</evidence>
<feature type="domain" description="HAT C-terminal dimerisation" evidence="1">
    <location>
        <begin position="77"/>
        <end position="133"/>
    </location>
</feature>